<dbReference type="AlphaFoldDB" id="A0A9E7EBK3"/>
<feature type="region of interest" description="Disordered" evidence="1">
    <location>
        <begin position="74"/>
        <end position="99"/>
    </location>
</feature>
<name>A0A9E7EBK3_9LILI</name>
<keyword evidence="3" id="KW-1185">Reference proteome</keyword>
<organism evidence="2 3">
    <name type="scientific">Musa troglodytarum</name>
    <name type="common">fe'i banana</name>
    <dbReference type="NCBI Taxonomy" id="320322"/>
    <lineage>
        <taxon>Eukaryota</taxon>
        <taxon>Viridiplantae</taxon>
        <taxon>Streptophyta</taxon>
        <taxon>Embryophyta</taxon>
        <taxon>Tracheophyta</taxon>
        <taxon>Spermatophyta</taxon>
        <taxon>Magnoliopsida</taxon>
        <taxon>Liliopsida</taxon>
        <taxon>Zingiberales</taxon>
        <taxon>Musaceae</taxon>
        <taxon>Musa</taxon>
    </lineage>
</organism>
<dbReference type="EMBL" id="CP097502">
    <property type="protein sequence ID" value="URD73482.1"/>
    <property type="molecule type" value="Genomic_DNA"/>
</dbReference>
<protein>
    <submittedName>
        <fullName evidence="2">Uncharacterized protein</fullName>
    </submittedName>
</protein>
<dbReference type="Proteomes" id="UP001055439">
    <property type="component" value="Chromosome 1"/>
</dbReference>
<sequence length="99" mass="10414">MYVSSDNNRRLASYVSKWVWECARGDWEMATRAWGEKKALFICLLANGGGGARGAACVFRLLPLVYICAPPARTSPPAAAGSSGIPSGGSLKHQEAGTA</sequence>
<feature type="compositionally biased region" description="Low complexity" evidence="1">
    <location>
        <begin position="74"/>
        <end position="90"/>
    </location>
</feature>
<evidence type="ECO:0000313" key="2">
    <source>
        <dbReference type="EMBL" id="URD73482.1"/>
    </source>
</evidence>
<reference evidence="2" key="1">
    <citation type="submission" date="2022-05" db="EMBL/GenBank/DDBJ databases">
        <title>The Musa troglodytarum L. genome provides insights into the mechanism of non-climacteric behaviour and enrichment of carotenoids.</title>
        <authorList>
            <person name="Wang J."/>
        </authorList>
    </citation>
    <scope>NUCLEOTIDE SEQUENCE</scope>
    <source>
        <tissue evidence="2">Leaf</tissue>
    </source>
</reference>
<evidence type="ECO:0000313" key="3">
    <source>
        <dbReference type="Proteomes" id="UP001055439"/>
    </source>
</evidence>
<accession>A0A9E7EBK3</accession>
<gene>
    <name evidence="2" type="ORF">MUK42_36122</name>
</gene>
<proteinExistence type="predicted"/>
<evidence type="ECO:0000256" key="1">
    <source>
        <dbReference type="SAM" id="MobiDB-lite"/>
    </source>
</evidence>